<evidence type="ECO:0000256" key="5">
    <source>
        <dbReference type="ARBA" id="ARBA00004904"/>
    </source>
</evidence>
<evidence type="ECO:0000256" key="11">
    <source>
        <dbReference type="ARBA" id="ARBA00022833"/>
    </source>
</evidence>
<name>A0ABN2WGP3_9MICO</name>
<evidence type="ECO:0000256" key="9">
    <source>
        <dbReference type="ARBA" id="ARBA00022741"/>
    </source>
</evidence>
<dbReference type="Pfam" id="PF00925">
    <property type="entry name" value="GTP_cyclohydro2"/>
    <property type="match status" value="1"/>
</dbReference>
<keyword evidence="12" id="KW-0342">GTP-binding</keyword>
<comment type="catalytic activity">
    <reaction evidence="1">
        <text>D-ribulose 5-phosphate = (2S)-2-hydroxy-3-oxobutyl phosphate + formate + H(+)</text>
        <dbReference type="Rhea" id="RHEA:18457"/>
        <dbReference type="ChEBI" id="CHEBI:15378"/>
        <dbReference type="ChEBI" id="CHEBI:15740"/>
        <dbReference type="ChEBI" id="CHEBI:58121"/>
        <dbReference type="ChEBI" id="CHEBI:58830"/>
        <dbReference type="EC" id="4.1.99.12"/>
    </reaction>
</comment>
<evidence type="ECO:0000313" key="17">
    <source>
        <dbReference type="Proteomes" id="UP001500984"/>
    </source>
</evidence>
<evidence type="ECO:0000256" key="12">
    <source>
        <dbReference type="ARBA" id="ARBA00023134"/>
    </source>
</evidence>
<feature type="compositionally biased region" description="Low complexity" evidence="14">
    <location>
        <begin position="211"/>
        <end position="226"/>
    </location>
</feature>
<evidence type="ECO:0000256" key="7">
    <source>
        <dbReference type="ARBA" id="ARBA00022619"/>
    </source>
</evidence>
<protein>
    <submittedName>
        <fullName evidence="16">3,4-dihydroxy-2-butanone-4-phosphate synthase</fullName>
    </submittedName>
</protein>
<dbReference type="SUPFAM" id="SSF55821">
    <property type="entry name" value="YrdC/RibB"/>
    <property type="match status" value="1"/>
</dbReference>
<comment type="catalytic activity">
    <reaction evidence="13">
        <text>GTP + 4 H2O = 2,5-diamino-6-hydroxy-4-(5-phosphoribosylamino)-pyrimidine + formate + 2 phosphate + 3 H(+)</text>
        <dbReference type="Rhea" id="RHEA:23704"/>
        <dbReference type="ChEBI" id="CHEBI:15377"/>
        <dbReference type="ChEBI" id="CHEBI:15378"/>
        <dbReference type="ChEBI" id="CHEBI:15740"/>
        <dbReference type="ChEBI" id="CHEBI:37565"/>
        <dbReference type="ChEBI" id="CHEBI:43474"/>
        <dbReference type="ChEBI" id="CHEBI:58614"/>
        <dbReference type="EC" id="3.5.4.25"/>
    </reaction>
</comment>
<reference evidence="16 17" key="1">
    <citation type="journal article" date="2019" name="Int. J. Syst. Evol. Microbiol.">
        <title>The Global Catalogue of Microorganisms (GCM) 10K type strain sequencing project: providing services to taxonomists for standard genome sequencing and annotation.</title>
        <authorList>
            <consortium name="The Broad Institute Genomics Platform"/>
            <consortium name="The Broad Institute Genome Sequencing Center for Infectious Disease"/>
            <person name="Wu L."/>
            <person name="Ma J."/>
        </authorList>
    </citation>
    <scope>NUCLEOTIDE SEQUENCE [LARGE SCALE GENOMIC DNA]</scope>
    <source>
        <strain evidence="16 17">JCM 15900</strain>
    </source>
</reference>
<feature type="region of interest" description="Disordered" evidence="14">
    <location>
        <begin position="493"/>
        <end position="530"/>
    </location>
</feature>
<dbReference type="Pfam" id="PF00926">
    <property type="entry name" value="DHBP_synthase"/>
    <property type="match status" value="1"/>
</dbReference>
<evidence type="ECO:0000259" key="15">
    <source>
        <dbReference type="Pfam" id="PF00925"/>
    </source>
</evidence>
<evidence type="ECO:0000256" key="13">
    <source>
        <dbReference type="ARBA" id="ARBA00049295"/>
    </source>
</evidence>
<evidence type="ECO:0000256" key="10">
    <source>
        <dbReference type="ARBA" id="ARBA00022801"/>
    </source>
</evidence>
<comment type="function">
    <text evidence="3">Catalyzes the conversion of D-ribulose 5-phosphate to formate and 3,4-dihydroxy-2-butanone 4-phosphate.</text>
</comment>
<feature type="compositionally biased region" description="Low complexity" evidence="14">
    <location>
        <begin position="293"/>
        <end position="310"/>
    </location>
</feature>
<dbReference type="EMBL" id="BAAAPZ010000003">
    <property type="protein sequence ID" value="GAA2092042.1"/>
    <property type="molecule type" value="Genomic_DNA"/>
</dbReference>
<dbReference type="NCBIfam" id="NF001591">
    <property type="entry name" value="PRK00393.1"/>
    <property type="match status" value="1"/>
</dbReference>
<keyword evidence="7" id="KW-0686">Riboflavin biosynthesis</keyword>
<evidence type="ECO:0000256" key="3">
    <source>
        <dbReference type="ARBA" id="ARBA00002284"/>
    </source>
</evidence>
<keyword evidence="10" id="KW-0378">Hydrolase</keyword>
<dbReference type="Gene3D" id="3.90.870.10">
    <property type="entry name" value="DHBP synthase"/>
    <property type="match status" value="1"/>
</dbReference>
<feature type="compositionally biased region" description="Low complexity" evidence="14">
    <location>
        <begin position="233"/>
        <end position="246"/>
    </location>
</feature>
<evidence type="ECO:0000313" key="16">
    <source>
        <dbReference type="EMBL" id="GAA2092042.1"/>
    </source>
</evidence>
<comment type="pathway">
    <text evidence="5">Cofactor biosynthesis; riboflavin biosynthesis; 2-hydroxy-3-oxobutyl phosphate from D-ribulose 5-phosphate: step 1/1.</text>
</comment>
<comment type="cofactor">
    <cofactor evidence="2">
        <name>Zn(2+)</name>
        <dbReference type="ChEBI" id="CHEBI:29105"/>
    </cofactor>
</comment>
<organism evidence="16 17">
    <name type="scientific">Brevibacterium salitolerans</name>
    <dbReference type="NCBI Taxonomy" id="1403566"/>
    <lineage>
        <taxon>Bacteria</taxon>
        <taxon>Bacillati</taxon>
        <taxon>Actinomycetota</taxon>
        <taxon>Actinomycetes</taxon>
        <taxon>Micrococcales</taxon>
        <taxon>Brevibacteriaceae</taxon>
        <taxon>Brevibacterium</taxon>
    </lineage>
</organism>
<dbReference type="PANTHER" id="PTHR21327">
    <property type="entry name" value="GTP CYCLOHYDROLASE II-RELATED"/>
    <property type="match status" value="1"/>
</dbReference>
<dbReference type="Gene3D" id="3.40.50.10990">
    <property type="entry name" value="GTP cyclohydrolase II"/>
    <property type="match status" value="1"/>
</dbReference>
<feature type="region of interest" description="Disordered" evidence="14">
    <location>
        <begin position="211"/>
        <end position="246"/>
    </location>
</feature>
<evidence type="ECO:0000256" key="14">
    <source>
        <dbReference type="SAM" id="MobiDB-lite"/>
    </source>
</evidence>
<keyword evidence="17" id="KW-1185">Reference proteome</keyword>
<dbReference type="CDD" id="cd00641">
    <property type="entry name" value="GTP_cyclohydro2"/>
    <property type="match status" value="1"/>
</dbReference>
<dbReference type="Proteomes" id="UP001500984">
    <property type="component" value="Unassembled WGS sequence"/>
</dbReference>
<evidence type="ECO:0000256" key="6">
    <source>
        <dbReference type="ARBA" id="ARBA00005520"/>
    </source>
</evidence>
<dbReference type="RefSeq" id="WP_291791324.1">
    <property type="nucleotide sequence ID" value="NZ_BAAAPZ010000003.1"/>
</dbReference>
<gene>
    <name evidence="16" type="primary">ribB</name>
    <name evidence="16" type="ORF">GCM10009823_09520</name>
</gene>
<proteinExistence type="inferred from homology"/>
<dbReference type="InterPro" id="IPR017945">
    <property type="entry name" value="DHBP_synth_RibB-like_a/b_dom"/>
</dbReference>
<dbReference type="NCBIfam" id="TIGR00506">
    <property type="entry name" value="ribB"/>
    <property type="match status" value="1"/>
</dbReference>
<feature type="domain" description="GTP cyclohydrolase II" evidence="15">
    <location>
        <begin position="323"/>
        <end position="468"/>
    </location>
</feature>
<keyword evidence="9" id="KW-0547">Nucleotide-binding</keyword>
<evidence type="ECO:0000256" key="8">
    <source>
        <dbReference type="ARBA" id="ARBA00022723"/>
    </source>
</evidence>
<dbReference type="SUPFAM" id="SSF142695">
    <property type="entry name" value="RibA-like"/>
    <property type="match status" value="1"/>
</dbReference>
<dbReference type="PANTHER" id="PTHR21327:SF18">
    <property type="entry name" value="3,4-DIHYDROXY-2-BUTANONE 4-PHOSPHATE SYNTHASE"/>
    <property type="match status" value="1"/>
</dbReference>
<feature type="compositionally biased region" description="Low complexity" evidence="14">
    <location>
        <begin position="498"/>
        <end position="515"/>
    </location>
</feature>
<dbReference type="InterPro" id="IPR000926">
    <property type="entry name" value="RibA"/>
</dbReference>
<dbReference type="InterPro" id="IPR032677">
    <property type="entry name" value="GTP_cyclohydro_II"/>
</dbReference>
<dbReference type="InterPro" id="IPR000422">
    <property type="entry name" value="DHBP_synthase_RibB"/>
</dbReference>
<feature type="region of interest" description="Disordered" evidence="14">
    <location>
        <begin position="278"/>
        <end position="310"/>
    </location>
</feature>
<evidence type="ECO:0000256" key="1">
    <source>
        <dbReference type="ARBA" id="ARBA00000141"/>
    </source>
</evidence>
<comment type="similarity">
    <text evidence="6">In the N-terminal section; belongs to the DHBP synthase family.</text>
</comment>
<accession>A0ABN2WGP3</accession>
<keyword evidence="11" id="KW-0862">Zinc</keyword>
<evidence type="ECO:0000256" key="2">
    <source>
        <dbReference type="ARBA" id="ARBA00001947"/>
    </source>
</evidence>
<keyword evidence="8" id="KW-0479">Metal-binding</keyword>
<sequence length="530" mass="54456">MIRLDSIDAALASLRDGRPVVVVDDEDRENEGDLILPAGTTTPEWMGFVVRHTSGVVCAPMPAARARALELPPMTAVNEDAKGTAYTVSCDAREGVSTGISAADRTVTVHALAAGTPDPRAITRPGHVFPLIARDGGVRERAGHTEAGVELCRLADLGEVAVIAELVHDAGDMMRAPALREFADDHGLTMISIADLIAWLEAREAGRADAEVPAAREAAPSADPQAGADSRIAAGEQAAAREPASAFDHAAAEVAGTEPIALPTPYGTFTTRAWRALDGAGAPTGPEHLTLVSPGTGAPAGAASGAGAGAAADPTALLPGAVRGAGTAAEAASGTGASAGTAPLVRVHSECLTGDVLGSHRCDCGEQLTASLRMIAERGGVLVYMRGHEGRGIGLWEKLRAYALQDSGADTVEANLRLGHPADARDYRDAAAILRELGASTGIRLLTNNPAKIAGLRALGIEVVERVPVEVPSREENARYLATKRDRMQHLLGGSVLPSSAQPSAMQPPSNQPSATQPPRTQPPGALTCA</sequence>
<dbReference type="InterPro" id="IPR036144">
    <property type="entry name" value="RibA-like_sf"/>
</dbReference>
<dbReference type="NCBIfam" id="TIGR00505">
    <property type="entry name" value="ribA"/>
    <property type="match status" value="1"/>
</dbReference>
<comment type="pathway">
    <text evidence="4">Cofactor biosynthesis; riboflavin biosynthesis; 5-amino-6-(D-ribitylamino)uracil from GTP: step 1/4.</text>
</comment>
<evidence type="ECO:0000256" key="4">
    <source>
        <dbReference type="ARBA" id="ARBA00004853"/>
    </source>
</evidence>
<comment type="caution">
    <text evidence="16">The sequence shown here is derived from an EMBL/GenBank/DDBJ whole genome shotgun (WGS) entry which is preliminary data.</text>
</comment>